<dbReference type="Proteomes" id="UP000245202">
    <property type="component" value="Unassembled WGS sequence"/>
</dbReference>
<dbReference type="RefSeq" id="WP_108995812.1">
    <property type="nucleotide sequence ID" value="NZ_BDQX01000403.1"/>
</dbReference>
<dbReference type="EMBL" id="BDQX01000403">
    <property type="protein sequence ID" value="GBG11526.1"/>
    <property type="molecule type" value="Genomic_DNA"/>
</dbReference>
<accession>A0A2R5EXT3</accession>
<evidence type="ECO:0008006" key="3">
    <source>
        <dbReference type="Google" id="ProtNLM"/>
    </source>
</evidence>
<name>A0A2R5EXT3_9BACL</name>
<proteinExistence type="predicted"/>
<dbReference type="PANTHER" id="PTHR38479">
    <property type="entry name" value="LMO0824 PROTEIN"/>
    <property type="match status" value="1"/>
</dbReference>
<sequence length="368" mass="41041">MSTIQLSRKSLNRTLLHRQLLLERSALSPLEAVEQLVGLQAQSPKPPYYALWSRLHNFEPSMLAELLLGRDVVRIALMRSTIHLVSARDCLSFRSVLQPVQNRLLMGTHGKALVGVDMEQLADTALKLLAESPRTFEELGKLLQEHWPSSAAGSLATAVRGRLPLVQLPPRGVWGRSGAAIHATVEEWLGMPLAEGNEHALLELIRRYLRAFGPASVKDIGVWSGLSKLGPVLEKLRPELRTYRDDAGQELFDLVGLPLLSEDTAAPVRFLSEFDNMLLSYQDRSRIMDPAHKQLVFTVNGIIKSTFLVDGFVAGLWRIESSKHAAILYLRPFGPIRDKDRGMLEEEGGLLLAFAEPKREPSIVWEAD</sequence>
<dbReference type="InterPro" id="IPR009351">
    <property type="entry name" value="AlkZ-like"/>
</dbReference>
<keyword evidence="2" id="KW-1185">Reference proteome</keyword>
<dbReference type="AlphaFoldDB" id="A0A2R5EXT3"/>
<evidence type="ECO:0000313" key="1">
    <source>
        <dbReference type="EMBL" id="GBG11526.1"/>
    </source>
</evidence>
<evidence type="ECO:0000313" key="2">
    <source>
        <dbReference type="Proteomes" id="UP000245202"/>
    </source>
</evidence>
<organism evidence="1 2">
    <name type="scientific">Paenibacillus agaridevorans</name>
    <dbReference type="NCBI Taxonomy" id="171404"/>
    <lineage>
        <taxon>Bacteria</taxon>
        <taxon>Bacillati</taxon>
        <taxon>Bacillota</taxon>
        <taxon>Bacilli</taxon>
        <taxon>Bacillales</taxon>
        <taxon>Paenibacillaceae</taxon>
        <taxon>Paenibacillus</taxon>
    </lineage>
</organism>
<protein>
    <recommendedName>
        <fullName evidence="3">Winged helix DNA-binding domain-containing protein</fullName>
    </recommendedName>
</protein>
<reference evidence="1 2" key="1">
    <citation type="submission" date="2017-08" db="EMBL/GenBank/DDBJ databases">
        <title>Substantial Increase in Enzyme Production by Combined Drug-Resistance Mutations in Paenibacillus agaridevorans.</title>
        <authorList>
            <person name="Tanaka Y."/>
            <person name="Funane K."/>
            <person name="Hosaka T."/>
            <person name="Shiwa Y."/>
            <person name="Fujita N."/>
            <person name="Miyazaki T."/>
            <person name="Yoshikawa H."/>
            <person name="Murakami K."/>
            <person name="Kasahara K."/>
            <person name="Inaoka T."/>
            <person name="Hiraga Y."/>
            <person name="Ochi K."/>
        </authorList>
    </citation>
    <scope>NUCLEOTIDE SEQUENCE [LARGE SCALE GENOMIC DNA]</scope>
    <source>
        <strain evidence="1 2">T-3040</strain>
    </source>
</reference>
<dbReference type="Pfam" id="PF06224">
    <property type="entry name" value="AlkZ-like"/>
    <property type="match status" value="1"/>
</dbReference>
<gene>
    <name evidence="1" type="ORF">PAT3040_06349</name>
</gene>
<comment type="caution">
    <text evidence="1">The sequence shown here is derived from an EMBL/GenBank/DDBJ whole genome shotgun (WGS) entry which is preliminary data.</text>
</comment>
<dbReference type="PANTHER" id="PTHR38479:SF2">
    <property type="entry name" value="WINGED HELIX DNA-BINDING DOMAIN-CONTAINING PROTEIN"/>
    <property type="match status" value="1"/>
</dbReference>